<keyword evidence="1" id="KW-1133">Transmembrane helix</keyword>
<protein>
    <submittedName>
        <fullName evidence="2">Uncharacterized protein</fullName>
    </submittedName>
</protein>
<sequence length="147" mass="15490">MSGAGDAGPPESPAPAGAREQAEWLQLLQLTADTGSDLGQLLVLELRLALASLGRMLLLALAFLPLLLLAWLGLTLLPAVLLYQHSGSPALGVLLFLAIQLMALGGIAMAWLRYRKGLGLPRTRRQWRAFTGEGTGEGGGEPEVAEP</sequence>
<evidence type="ECO:0000313" key="3">
    <source>
        <dbReference type="Proteomes" id="UP000664303"/>
    </source>
</evidence>
<organism evidence="2 3">
    <name type="scientific">Parahaliea mediterranea</name>
    <dbReference type="NCBI Taxonomy" id="651086"/>
    <lineage>
        <taxon>Bacteria</taxon>
        <taxon>Pseudomonadati</taxon>
        <taxon>Pseudomonadota</taxon>
        <taxon>Gammaproteobacteria</taxon>
        <taxon>Cellvibrionales</taxon>
        <taxon>Halieaceae</taxon>
        <taxon>Parahaliea</taxon>
    </lineage>
</organism>
<feature type="transmembrane region" description="Helical" evidence="1">
    <location>
        <begin position="57"/>
        <end position="83"/>
    </location>
</feature>
<keyword evidence="3" id="KW-1185">Reference proteome</keyword>
<proteinExistence type="predicted"/>
<gene>
    <name evidence="2" type="ORF">JYP50_08040</name>
</gene>
<evidence type="ECO:0000313" key="2">
    <source>
        <dbReference type="EMBL" id="MBN7796537.1"/>
    </source>
</evidence>
<feature type="transmembrane region" description="Helical" evidence="1">
    <location>
        <begin position="89"/>
        <end position="112"/>
    </location>
</feature>
<dbReference type="AlphaFoldDB" id="A0A939DFF4"/>
<comment type="caution">
    <text evidence="2">The sequence shown here is derived from an EMBL/GenBank/DDBJ whole genome shotgun (WGS) entry which is preliminary data.</text>
</comment>
<keyword evidence="1" id="KW-0472">Membrane</keyword>
<dbReference type="Proteomes" id="UP000664303">
    <property type="component" value="Unassembled WGS sequence"/>
</dbReference>
<dbReference type="RefSeq" id="WP_206559981.1">
    <property type="nucleotide sequence ID" value="NZ_JAFKCZ010000005.1"/>
</dbReference>
<dbReference type="EMBL" id="JAFKCZ010000005">
    <property type="protein sequence ID" value="MBN7796537.1"/>
    <property type="molecule type" value="Genomic_DNA"/>
</dbReference>
<name>A0A939DFF4_9GAMM</name>
<reference evidence="2" key="1">
    <citation type="submission" date="2021-02" db="EMBL/GenBank/DDBJ databases">
        <title>PHA producing bacteria isolated from coastal sediment in Guangdong, Shenzhen.</title>
        <authorList>
            <person name="Zheng W."/>
            <person name="Yu S."/>
            <person name="Huang Y."/>
        </authorList>
    </citation>
    <scope>NUCLEOTIDE SEQUENCE</scope>
    <source>
        <strain evidence="2">TN14-10</strain>
    </source>
</reference>
<keyword evidence="1" id="KW-0812">Transmembrane</keyword>
<evidence type="ECO:0000256" key="1">
    <source>
        <dbReference type="SAM" id="Phobius"/>
    </source>
</evidence>
<accession>A0A939DFF4</accession>